<dbReference type="GeneID" id="43602878"/>
<dbReference type="InterPro" id="IPR050534">
    <property type="entry name" value="Coronavir_polyprotein_1ab"/>
</dbReference>
<protein>
    <recommendedName>
        <fullName evidence="2">DNA2/NAM7 helicase helicase domain-containing protein</fullName>
    </recommendedName>
</protein>
<dbReference type="Pfam" id="PF13086">
    <property type="entry name" value="AAA_11"/>
    <property type="match status" value="1"/>
</dbReference>
<evidence type="ECO:0000313" key="4">
    <source>
        <dbReference type="Proteomes" id="UP000254866"/>
    </source>
</evidence>
<feature type="domain" description="DNA2/NAM7 helicase helicase" evidence="2">
    <location>
        <begin position="207"/>
        <end position="426"/>
    </location>
</feature>
<comment type="caution">
    <text evidence="3">The sequence shown here is derived from an EMBL/GenBank/DDBJ whole genome shotgun (WGS) entry which is preliminary data.</text>
</comment>
<name>A0A370TA59_9HELO</name>
<dbReference type="OrthoDB" id="3564896at2759"/>
<dbReference type="Proteomes" id="UP000254866">
    <property type="component" value="Unassembled WGS sequence"/>
</dbReference>
<sequence length="436" mass="48579">MSTARAYYAFADFTSKEINRPDIGTKLKVKLILNTDENGAKPHEDRGPADGEGERAERVELTDEDHNTDPHTWFAEVVEPTEVTPPDHSTLYLEGRRDPAFSGPREQRPFVKTPLPTANGRAANSIKALSKFIKASPSTYIKLIMQYDTQGYKDQVRCTDQFFRSKQNPQAERIAEAILCHDTDNPHLERVNLLGLSGKSNLKPPMQFNEAQKMAYDSFGSTSELTLIHGPIGTGKTTVCLYLAKDVMSNPSGKSQILYTVESNKAVDDVALRLDKLCKGHGLEKKILRGHTLKGEKNSMYKLFADPTRDEERYQIDNAFVAQLSTIAYLAKLSRNHKGKRAQSDPRHVLADMSIAEAMHDEIQSDPELNPLRIKLEEYAQAGYHYATPNLRTLINLELDGLMTRVISCADAIVCTLAAAAKVNLAQNLAPSHRLS</sequence>
<gene>
    <name evidence="3" type="ORF">BP5553_10029</name>
</gene>
<dbReference type="EMBL" id="NPIC01000014">
    <property type="protein sequence ID" value="RDL30684.1"/>
    <property type="molecule type" value="Genomic_DNA"/>
</dbReference>
<evidence type="ECO:0000313" key="3">
    <source>
        <dbReference type="EMBL" id="RDL30684.1"/>
    </source>
</evidence>
<feature type="compositionally biased region" description="Basic and acidic residues" evidence="1">
    <location>
        <begin position="38"/>
        <end position="68"/>
    </location>
</feature>
<dbReference type="PANTHER" id="PTHR43788:SF8">
    <property type="entry name" value="DNA-BINDING PROTEIN SMUBP-2"/>
    <property type="match status" value="1"/>
</dbReference>
<dbReference type="InterPro" id="IPR041677">
    <property type="entry name" value="DNA2/NAM7_AAA_11"/>
</dbReference>
<proteinExistence type="predicted"/>
<feature type="region of interest" description="Disordered" evidence="1">
    <location>
        <begin position="37"/>
        <end position="68"/>
    </location>
</feature>
<evidence type="ECO:0000259" key="2">
    <source>
        <dbReference type="Pfam" id="PF13086"/>
    </source>
</evidence>
<dbReference type="SUPFAM" id="SSF52540">
    <property type="entry name" value="P-loop containing nucleoside triphosphate hydrolases"/>
    <property type="match status" value="1"/>
</dbReference>
<dbReference type="PANTHER" id="PTHR43788">
    <property type="entry name" value="DNA2/NAM7 HELICASE FAMILY MEMBER"/>
    <property type="match status" value="1"/>
</dbReference>
<keyword evidence="4" id="KW-1185">Reference proteome</keyword>
<dbReference type="GO" id="GO:0043139">
    <property type="term" value="F:5'-3' DNA helicase activity"/>
    <property type="evidence" value="ECO:0007669"/>
    <property type="project" value="TreeGrafter"/>
</dbReference>
<dbReference type="AlphaFoldDB" id="A0A370TA59"/>
<accession>A0A370TA59</accession>
<dbReference type="InterPro" id="IPR027417">
    <property type="entry name" value="P-loop_NTPase"/>
</dbReference>
<evidence type="ECO:0000256" key="1">
    <source>
        <dbReference type="SAM" id="MobiDB-lite"/>
    </source>
</evidence>
<dbReference type="RefSeq" id="XP_031865060.1">
    <property type="nucleotide sequence ID" value="XM_032018652.1"/>
</dbReference>
<organism evidence="3 4">
    <name type="scientific">Venustampulla echinocandica</name>
    <dbReference type="NCBI Taxonomy" id="2656787"/>
    <lineage>
        <taxon>Eukaryota</taxon>
        <taxon>Fungi</taxon>
        <taxon>Dikarya</taxon>
        <taxon>Ascomycota</taxon>
        <taxon>Pezizomycotina</taxon>
        <taxon>Leotiomycetes</taxon>
        <taxon>Helotiales</taxon>
        <taxon>Pleuroascaceae</taxon>
        <taxon>Venustampulla</taxon>
    </lineage>
</organism>
<reference evidence="3 4" key="1">
    <citation type="journal article" date="2018" name="IMA Fungus">
        <title>IMA Genome-F 9: Draft genome sequence of Annulohypoxylon stygium, Aspergillus mulundensis, Berkeleyomyces basicola (syn. Thielaviopsis basicola), Ceratocystis smalleyi, two Cercospora beticola strains, Coleophoma cylindrospora, Fusarium fracticaudum, Phialophora cf. hyalina, and Morchella septimelata.</title>
        <authorList>
            <person name="Wingfield B.D."/>
            <person name="Bills G.F."/>
            <person name="Dong Y."/>
            <person name="Huang W."/>
            <person name="Nel W.J."/>
            <person name="Swalarsk-Parry B.S."/>
            <person name="Vaghefi N."/>
            <person name="Wilken P.M."/>
            <person name="An Z."/>
            <person name="de Beer Z.W."/>
            <person name="De Vos L."/>
            <person name="Chen L."/>
            <person name="Duong T.A."/>
            <person name="Gao Y."/>
            <person name="Hammerbacher A."/>
            <person name="Kikkert J.R."/>
            <person name="Li Y."/>
            <person name="Li H."/>
            <person name="Li K."/>
            <person name="Li Q."/>
            <person name="Liu X."/>
            <person name="Ma X."/>
            <person name="Naidoo K."/>
            <person name="Pethybridge S.J."/>
            <person name="Sun J."/>
            <person name="Steenkamp E.T."/>
            <person name="van der Nest M.A."/>
            <person name="van Wyk S."/>
            <person name="Wingfield M.J."/>
            <person name="Xiong C."/>
            <person name="Yue Q."/>
            <person name="Zhang X."/>
        </authorList>
    </citation>
    <scope>NUCLEOTIDE SEQUENCE [LARGE SCALE GENOMIC DNA]</scope>
    <source>
        <strain evidence="3 4">BP 5553</strain>
    </source>
</reference>
<dbReference type="Gene3D" id="3.40.50.300">
    <property type="entry name" value="P-loop containing nucleotide triphosphate hydrolases"/>
    <property type="match status" value="1"/>
</dbReference>